<dbReference type="Gene3D" id="2.60.40.1220">
    <property type="match status" value="4"/>
</dbReference>
<dbReference type="EMBL" id="JABFOR010000012">
    <property type="protein sequence ID" value="NOJ71252.1"/>
    <property type="molecule type" value="Genomic_DNA"/>
</dbReference>
<dbReference type="InterPro" id="IPR001119">
    <property type="entry name" value="SLH_dom"/>
</dbReference>
<protein>
    <submittedName>
        <fullName evidence="5">S-layer glycoprotein</fullName>
    </submittedName>
</protein>
<dbReference type="PROSITE" id="PS51272">
    <property type="entry name" value="SLH"/>
    <property type="match status" value="2"/>
</dbReference>
<accession>A0AAP7A1Q2</accession>
<dbReference type="Proteomes" id="UP000552038">
    <property type="component" value="Unassembled WGS sequence"/>
</dbReference>
<evidence type="ECO:0000313" key="5">
    <source>
        <dbReference type="EMBL" id="NOJ71252.1"/>
    </source>
</evidence>
<keyword evidence="1 3" id="KW-0732">Signal</keyword>
<proteinExistence type="predicted"/>
<reference evidence="5 6" key="1">
    <citation type="submission" date="2020-05" db="EMBL/GenBank/DDBJ databases">
        <title>Whole genome sequencing and identification of novel metabolites from Paenibacillus alvei strain JR949.</title>
        <authorList>
            <person name="Rajendhran J."/>
            <person name="Sree Pranav P."/>
            <person name="Mahalakshmi B."/>
            <person name="Karthikeyan R."/>
        </authorList>
    </citation>
    <scope>NUCLEOTIDE SEQUENCE [LARGE SCALE GENOMIC DNA]</scope>
    <source>
        <strain evidence="5 6">JR949</strain>
    </source>
</reference>
<feature type="chain" id="PRO_5042891315" evidence="3">
    <location>
        <begin position="51"/>
        <end position="1026"/>
    </location>
</feature>
<dbReference type="AlphaFoldDB" id="A0AAP7A1Q2"/>
<feature type="compositionally biased region" description="Low complexity" evidence="2">
    <location>
        <begin position="7"/>
        <end position="18"/>
    </location>
</feature>
<sequence>MREMNYQTSTQQNQQTKQFRGGEKKVMKKRLALLLSVAMAFSMFANVAFGADAAKTTQEKFDALKEAGVFSGYPGTTDAKLGQEMTRAEFAKVLVKLFGLKEIHGQYSYKDKNYDAKNWAAPFIEAVTAEGLMQGKDLTKKIFDFNGKITVEEASKTLVTALKLEPVKDAQNKATDWAKGYFEAAVNAGLFSKDVNPKANATRAQLVEAAFAADEMTKGPKVTSYKVIDSKTVEFTMSDKEVQKVTLDKALEPNKETEVTFTYKNKEGKEFKITTKVTYAITAAQKVASVTAENLKEIVVTFDGSVDKKSAEKKENYEVKDNKKIENVTLSDDKRSVTVLLAEESGSTLTNQKETEIKIKNVKNEDASKTLTETVKFTPIDVKIPEVKEIVGLGTKAFKVVFSEPVQKQDVFASANYKLDGYTVSGNVDYVYPNVAIINTSVSVGEHKLTVSNIKDFSGLKNVPTEKTFSVVEDTTAPEIASVKTNDLKEVEITFNETVKSVEKVYHNASGNKGTVKIKDNKVTATFTNAMYIGDNTIHVEGVTDYSGNKANREVKVNPTLDSERPTVMSVEVKQKDNGHHKLIVEFSKDLDKKDGTATKDKNYTIKNKDGKVLDFHGLTDGHPILPVTFDGDSKTKVVIDLGGKLDSGDYILEVEGVKDATYFGNTMLPYSTTFTAKNTVTDGITRAWYVSDSEDKSVRIQFETPVKTSGDGDATAKEKYEFYDIDGNRMKVEDVEVSMLSGDTVKVKGKFTSVPTSVYASYIKDSEGNFLKQNGGFRLSHTVDATNKIGVSKVKATSREEIKLELSGKVSSVDIGDFKVKVAPQGESEVTKSPTSYELADNGKTIKLKFEDSNKLPAGWDKANLHVVSSPSTRDAFGTPIENFHDEKGNDVGKVLVDEIRPEFDSKIVLNSVTNSTYEYEIQLTANENIKIKSGADFINELQPLFKVEVKDKDIQVTNVRQKTANSKELFVEFKVAQDGKNVSLTQDDVVNIEFKGDSNNTYKVITDIVGNAVAKFKSGVAARK</sequence>
<name>A0AAP7A1Q2_PAEAL</name>
<evidence type="ECO:0000313" key="6">
    <source>
        <dbReference type="Proteomes" id="UP000552038"/>
    </source>
</evidence>
<evidence type="ECO:0000259" key="4">
    <source>
        <dbReference type="PROSITE" id="PS51272"/>
    </source>
</evidence>
<organism evidence="5 6">
    <name type="scientific">Paenibacillus alvei</name>
    <name type="common">Bacillus alvei</name>
    <dbReference type="NCBI Taxonomy" id="44250"/>
    <lineage>
        <taxon>Bacteria</taxon>
        <taxon>Bacillati</taxon>
        <taxon>Bacillota</taxon>
        <taxon>Bacilli</taxon>
        <taxon>Bacillales</taxon>
        <taxon>Paenibacillaceae</taxon>
        <taxon>Paenibacillus</taxon>
    </lineage>
</organism>
<comment type="caution">
    <text evidence="5">The sequence shown here is derived from an EMBL/GenBank/DDBJ whole genome shotgun (WGS) entry which is preliminary data.</text>
</comment>
<feature type="region of interest" description="Disordered" evidence="2">
    <location>
        <begin position="1"/>
        <end position="22"/>
    </location>
</feature>
<evidence type="ECO:0000256" key="1">
    <source>
        <dbReference type="ARBA" id="ARBA00022729"/>
    </source>
</evidence>
<evidence type="ECO:0000256" key="3">
    <source>
        <dbReference type="SAM" id="SignalP"/>
    </source>
</evidence>
<evidence type="ECO:0000256" key="2">
    <source>
        <dbReference type="SAM" id="MobiDB-lite"/>
    </source>
</evidence>
<dbReference type="RefSeq" id="WP_171416768.1">
    <property type="nucleotide sequence ID" value="NZ_JABFOR010000012.1"/>
</dbReference>
<feature type="domain" description="SLH" evidence="4">
    <location>
        <begin position="44"/>
        <end position="106"/>
    </location>
</feature>
<feature type="domain" description="SLH" evidence="4">
    <location>
        <begin position="107"/>
        <end position="172"/>
    </location>
</feature>
<feature type="signal peptide" evidence="3">
    <location>
        <begin position="1"/>
        <end position="50"/>
    </location>
</feature>
<dbReference type="InterPro" id="IPR014755">
    <property type="entry name" value="Cu-Rt/internalin_Ig-like"/>
</dbReference>
<gene>
    <name evidence="5" type="ORF">HMI46_11855</name>
</gene>